<feature type="binding site" evidence="10">
    <location>
        <begin position="135"/>
        <end position="137"/>
    </location>
    <ligand>
        <name>2-[(2R,5Z)-2-carboxy-4-methylthiazol-5(2H)-ylidene]ethyl phosphate</name>
        <dbReference type="ChEBI" id="CHEBI:62899"/>
    </ligand>
</feature>
<proteinExistence type="inferred from homology"/>
<comment type="pathway">
    <text evidence="2 10 12">Cofactor biosynthesis; thiamine diphosphate biosynthesis; thiamine phosphate from 4-amino-2-methyl-5-diphosphomethylpyrimidine and 4-methyl-5-(2-phosphoethyl)-thiazole: step 1/1.</text>
</comment>
<evidence type="ECO:0000256" key="9">
    <source>
        <dbReference type="ARBA" id="ARBA00047883"/>
    </source>
</evidence>
<feature type="binding site" evidence="10">
    <location>
        <position position="138"/>
    </location>
    <ligand>
        <name>4-amino-2-methyl-5-(diphosphooxymethyl)pyrimidine</name>
        <dbReference type="ChEBI" id="CHEBI:57841"/>
    </ligand>
</feature>
<evidence type="ECO:0000313" key="14">
    <source>
        <dbReference type="EMBL" id="CAA6823122.1"/>
    </source>
</evidence>
<evidence type="ECO:0000256" key="11">
    <source>
        <dbReference type="RuleBase" id="RU003826"/>
    </source>
</evidence>
<dbReference type="AlphaFoldDB" id="A0A6S6TQI3"/>
<evidence type="ECO:0000256" key="2">
    <source>
        <dbReference type="ARBA" id="ARBA00005165"/>
    </source>
</evidence>
<comment type="function">
    <text evidence="1 10">Condenses 4-methyl-5-(beta-hydroxyethyl)thiazole monophosphate (THZ-P) and 2-methyl-4-amino-5-hydroxymethyl pyrimidine pyrophosphate (HMP-PP) to form thiamine monophosphate (TMP).</text>
</comment>
<feature type="domain" description="Thiamine phosphate synthase/TenI" evidence="13">
    <location>
        <begin position="8"/>
        <end position="187"/>
    </location>
</feature>
<comment type="similarity">
    <text evidence="10 11">Belongs to the thiamine-phosphate synthase family.</text>
</comment>
<reference evidence="14" key="1">
    <citation type="submission" date="2020-01" db="EMBL/GenBank/DDBJ databases">
        <authorList>
            <person name="Meier V. D."/>
            <person name="Meier V D."/>
        </authorList>
    </citation>
    <scope>NUCLEOTIDE SEQUENCE</scope>
    <source>
        <strain evidence="14">HLG_WM_MAG_01</strain>
    </source>
</reference>
<comment type="catalytic activity">
    <reaction evidence="7 10 11">
        <text>4-methyl-5-(2-phosphooxyethyl)-thiazole + 4-amino-2-methyl-5-(diphosphooxymethyl)pyrimidine + H(+) = thiamine phosphate + diphosphate</text>
        <dbReference type="Rhea" id="RHEA:22328"/>
        <dbReference type="ChEBI" id="CHEBI:15378"/>
        <dbReference type="ChEBI" id="CHEBI:33019"/>
        <dbReference type="ChEBI" id="CHEBI:37575"/>
        <dbReference type="ChEBI" id="CHEBI:57841"/>
        <dbReference type="ChEBI" id="CHEBI:58296"/>
        <dbReference type="EC" id="2.5.1.3"/>
    </reaction>
</comment>
<dbReference type="UniPathway" id="UPA00060">
    <property type="reaction ID" value="UER00141"/>
</dbReference>
<protein>
    <recommendedName>
        <fullName evidence="10">Thiamine-phosphate synthase</fullName>
        <shortName evidence="10">TP synthase</shortName>
        <shortName evidence="10">TPS</shortName>
        <ecNumber evidence="10">2.5.1.3</ecNumber>
    </recommendedName>
    <alternativeName>
        <fullName evidence="10">Thiamine-phosphate pyrophosphorylase</fullName>
        <shortName evidence="10">TMP pyrophosphorylase</shortName>
        <shortName evidence="10">TMP-PPase</shortName>
    </alternativeName>
</protein>
<keyword evidence="3 10" id="KW-0808">Transferase</keyword>
<dbReference type="InterPro" id="IPR036206">
    <property type="entry name" value="ThiamineP_synth_sf"/>
</dbReference>
<dbReference type="NCBIfam" id="TIGR00693">
    <property type="entry name" value="thiE"/>
    <property type="match status" value="1"/>
</dbReference>
<keyword evidence="6 10" id="KW-0784">Thiamine biosynthesis</keyword>
<organism evidence="14">
    <name type="scientific">uncultured Sulfurovum sp</name>
    <dbReference type="NCBI Taxonomy" id="269237"/>
    <lineage>
        <taxon>Bacteria</taxon>
        <taxon>Pseudomonadati</taxon>
        <taxon>Campylobacterota</taxon>
        <taxon>Epsilonproteobacteria</taxon>
        <taxon>Campylobacterales</taxon>
        <taxon>Sulfurovaceae</taxon>
        <taxon>Sulfurovum</taxon>
        <taxon>environmental samples</taxon>
    </lineage>
</organism>
<evidence type="ECO:0000256" key="3">
    <source>
        <dbReference type="ARBA" id="ARBA00022679"/>
    </source>
</evidence>
<evidence type="ECO:0000256" key="1">
    <source>
        <dbReference type="ARBA" id="ARBA00003814"/>
    </source>
</evidence>
<feature type="binding site" evidence="10">
    <location>
        <position position="165"/>
    </location>
    <ligand>
        <name>2-[(2R,5Z)-2-carboxy-4-methylthiazol-5(2H)-ylidene]ethyl phosphate</name>
        <dbReference type="ChEBI" id="CHEBI:62899"/>
    </ligand>
</feature>
<dbReference type="PANTHER" id="PTHR20857:SF15">
    <property type="entry name" value="THIAMINE-PHOSPHATE SYNTHASE"/>
    <property type="match status" value="1"/>
</dbReference>
<evidence type="ECO:0000256" key="10">
    <source>
        <dbReference type="HAMAP-Rule" id="MF_00097"/>
    </source>
</evidence>
<comment type="cofactor">
    <cofactor evidence="10">
        <name>Mg(2+)</name>
        <dbReference type="ChEBI" id="CHEBI:18420"/>
    </cofactor>
    <text evidence="10">Binds 1 Mg(2+) ion per subunit.</text>
</comment>
<evidence type="ECO:0000256" key="5">
    <source>
        <dbReference type="ARBA" id="ARBA00022842"/>
    </source>
</evidence>
<feature type="binding site" evidence="10">
    <location>
        <begin position="38"/>
        <end position="42"/>
    </location>
    <ligand>
        <name>4-amino-2-methyl-5-(diphosphooxymethyl)pyrimidine</name>
        <dbReference type="ChEBI" id="CHEBI:57841"/>
    </ligand>
</feature>
<evidence type="ECO:0000256" key="8">
    <source>
        <dbReference type="ARBA" id="ARBA00047851"/>
    </source>
</evidence>
<dbReference type="GO" id="GO:0009228">
    <property type="term" value="P:thiamine biosynthetic process"/>
    <property type="evidence" value="ECO:0007669"/>
    <property type="project" value="UniProtKB-KW"/>
</dbReference>
<dbReference type="InterPro" id="IPR022998">
    <property type="entry name" value="ThiamineP_synth_TenI"/>
</dbReference>
<dbReference type="Gene3D" id="3.20.20.70">
    <property type="entry name" value="Aldolase class I"/>
    <property type="match status" value="1"/>
</dbReference>
<dbReference type="CDD" id="cd00564">
    <property type="entry name" value="TMP_TenI"/>
    <property type="match status" value="1"/>
</dbReference>
<evidence type="ECO:0000259" key="13">
    <source>
        <dbReference type="Pfam" id="PF02581"/>
    </source>
</evidence>
<sequence length="206" mass="22207">MLNTLKGLYVITDEHLTPDESVVAYVEDALIAGASIVQYRNKTKTDDEVEDVCRALQALCTHYSVPFIIDDRPHLATKIQADGIHIGKDDMPLSKAREIFPKGIIGVSCYGSIRKAKEAEEEGADYVAFGSFFASPTKPHSGIISMNVLHKAKEAVTIPVCAIGGISQTNIGEIASTNTDMISVVSAAFKGDTQHNVSNLIKGMKI</sequence>
<dbReference type="PANTHER" id="PTHR20857">
    <property type="entry name" value="THIAMINE-PHOSPHATE PYROPHOSPHORYLASE"/>
    <property type="match status" value="1"/>
</dbReference>
<evidence type="ECO:0000256" key="6">
    <source>
        <dbReference type="ARBA" id="ARBA00022977"/>
    </source>
</evidence>
<dbReference type="GO" id="GO:0005737">
    <property type="term" value="C:cytoplasm"/>
    <property type="evidence" value="ECO:0007669"/>
    <property type="project" value="TreeGrafter"/>
</dbReference>
<dbReference type="GO" id="GO:0000287">
    <property type="term" value="F:magnesium ion binding"/>
    <property type="evidence" value="ECO:0007669"/>
    <property type="project" value="UniProtKB-UniRule"/>
</dbReference>
<feature type="binding site" evidence="10">
    <location>
        <position position="108"/>
    </location>
    <ligand>
        <name>4-amino-2-methyl-5-(diphosphooxymethyl)pyrimidine</name>
        <dbReference type="ChEBI" id="CHEBI:57841"/>
    </ligand>
</feature>
<keyword evidence="4 10" id="KW-0479">Metal-binding</keyword>
<dbReference type="GO" id="GO:0009229">
    <property type="term" value="P:thiamine diphosphate biosynthetic process"/>
    <property type="evidence" value="ECO:0007669"/>
    <property type="project" value="UniProtKB-UniRule"/>
</dbReference>
<dbReference type="SUPFAM" id="SSF51391">
    <property type="entry name" value="Thiamin phosphate synthase"/>
    <property type="match status" value="1"/>
</dbReference>
<dbReference type="FunFam" id="3.20.20.70:FF:000096">
    <property type="entry name" value="Thiamine-phosphate synthase"/>
    <property type="match status" value="1"/>
</dbReference>
<dbReference type="Pfam" id="PF02581">
    <property type="entry name" value="TMP-TENI"/>
    <property type="match status" value="1"/>
</dbReference>
<dbReference type="InterPro" id="IPR013785">
    <property type="entry name" value="Aldolase_TIM"/>
</dbReference>
<accession>A0A6S6TQI3</accession>
<dbReference type="EC" id="2.5.1.3" evidence="10"/>
<keyword evidence="5 10" id="KW-0460">Magnesium</keyword>
<feature type="binding site" evidence="10">
    <location>
        <position position="90"/>
    </location>
    <ligand>
        <name>Mg(2+)</name>
        <dbReference type="ChEBI" id="CHEBI:18420"/>
    </ligand>
</feature>
<dbReference type="InterPro" id="IPR034291">
    <property type="entry name" value="TMP_synthase"/>
</dbReference>
<dbReference type="GO" id="GO:0004789">
    <property type="term" value="F:thiamine-phosphate diphosphorylase activity"/>
    <property type="evidence" value="ECO:0007669"/>
    <property type="project" value="UniProtKB-UniRule"/>
</dbReference>
<name>A0A6S6TQI3_9BACT</name>
<gene>
    <name evidence="10" type="primary">thiE</name>
    <name evidence="14" type="ORF">HELGO_WM878</name>
</gene>
<feature type="binding site" evidence="10">
    <location>
        <begin position="185"/>
        <end position="186"/>
    </location>
    <ligand>
        <name>2-[(2R,5Z)-2-carboxy-4-methylthiazol-5(2H)-ylidene]ethyl phosphate</name>
        <dbReference type="ChEBI" id="CHEBI:62899"/>
    </ligand>
</feature>
<evidence type="ECO:0000256" key="7">
    <source>
        <dbReference type="ARBA" id="ARBA00047334"/>
    </source>
</evidence>
<comment type="catalytic activity">
    <reaction evidence="9 10 11">
        <text>2-[(2R,5Z)-2-carboxy-4-methylthiazol-5(2H)-ylidene]ethyl phosphate + 4-amino-2-methyl-5-(diphosphooxymethyl)pyrimidine + 2 H(+) = thiamine phosphate + CO2 + diphosphate</text>
        <dbReference type="Rhea" id="RHEA:47844"/>
        <dbReference type="ChEBI" id="CHEBI:15378"/>
        <dbReference type="ChEBI" id="CHEBI:16526"/>
        <dbReference type="ChEBI" id="CHEBI:33019"/>
        <dbReference type="ChEBI" id="CHEBI:37575"/>
        <dbReference type="ChEBI" id="CHEBI:57841"/>
        <dbReference type="ChEBI" id="CHEBI:62899"/>
        <dbReference type="EC" id="2.5.1.3"/>
    </reaction>
</comment>
<dbReference type="HAMAP" id="MF_00097">
    <property type="entry name" value="TMP_synthase"/>
    <property type="match status" value="1"/>
</dbReference>
<comment type="catalytic activity">
    <reaction evidence="8 10 11">
        <text>2-(2-carboxy-4-methylthiazol-5-yl)ethyl phosphate + 4-amino-2-methyl-5-(diphosphooxymethyl)pyrimidine + 2 H(+) = thiamine phosphate + CO2 + diphosphate</text>
        <dbReference type="Rhea" id="RHEA:47848"/>
        <dbReference type="ChEBI" id="CHEBI:15378"/>
        <dbReference type="ChEBI" id="CHEBI:16526"/>
        <dbReference type="ChEBI" id="CHEBI:33019"/>
        <dbReference type="ChEBI" id="CHEBI:37575"/>
        <dbReference type="ChEBI" id="CHEBI:57841"/>
        <dbReference type="ChEBI" id="CHEBI:62890"/>
        <dbReference type="EC" id="2.5.1.3"/>
    </reaction>
</comment>
<feature type="binding site" evidence="10">
    <location>
        <position position="70"/>
    </location>
    <ligand>
        <name>4-amino-2-methyl-5-(diphosphooxymethyl)pyrimidine</name>
        <dbReference type="ChEBI" id="CHEBI:57841"/>
    </ligand>
</feature>
<feature type="binding site" evidence="10">
    <location>
        <position position="71"/>
    </location>
    <ligand>
        <name>Mg(2+)</name>
        <dbReference type="ChEBI" id="CHEBI:18420"/>
    </ligand>
</feature>
<dbReference type="EMBL" id="CACVAS010000117">
    <property type="protein sequence ID" value="CAA6823122.1"/>
    <property type="molecule type" value="Genomic_DNA"/>
</dbReference>
<evidence type="ECO:0000256" key="4">
    <source>
        <dbReference type="ARBA" id="ARBA00022723"/>
    </source>
</evidence>
<evidence type="ECO:0000256" key="12">
    <source>
        <dbReference type="RuleBase" id="RU004253"/>
    </source>
</evidence>